<dbReference type="InterPro" id="IPR036388">
    <property type="entry name" value="WH-like_DNA-bd_sf"/>
</dbReference>
<dbReference type="PROSITE" id="PS50931">
    <property type="entry name" value="HTH_LYSR"/>
    <property type="match status" value="1"/>
</dbReference>
<evidence type="ECO:0000256" key="5">
    <source>
        <dbReference type="ARBA" id="ARBA00023163"/>
    </source>
</evidence>
<dbReference type="SUPFAM" id="SSF46785">
    <property type="entry name" value="Winged helix' DNA-binding domain"/>
    <property type="match status" value="1"/>
</dbReference>
<keyword evidence="4" id="KW-0238">DNA-binding</keyword>
<dbReference type="Proteomes" id="UP000290401">
    <property type="component" value="Unassembled WGS sequence"/>
</dbReference>
<keyword evidence="5" id="KW-0804">Transcription</keyword>
<dbReference type="FunFam" id="1.10.10.10:FF:000001">
    <property type="entry name" value="LysR family transcriptional regulator"/>
    <property type="match status" value="1"/>
</dbReference>
<dbReference type="GO" id="GO:0003700">
    <property type="term" value="F:DNA-binding transcription factor activity"/>
    <property type="evidence" value="ECO:0007669"/>
    <property type="project" value="InterPro"/>
</dbReference>
<evidence type="ECO:0000256" key="2">
    <source>
        <dbReference type="ARBA" id="ARBA00009437"/>
    </source>
</evidence>
<evidence type="ECO:0000313" key="8">
    <source>
        <dbReference type="EMBL" id="RXH13301.1"/>
    </source>
</evidence>
<dbReference type="PRINTS" id="PR00039">
    <property type="entry name" value="HTHLYSR"/>
</dbReference>
<proteinExistence type="inferred from homology"/>
<protein>
    <submittedName>
        <fullName evidence="8">LysR family transcriptional regulator</fullName>
    </submittedName>
</protein>
<dbReference type="PANTHER" id="PTHR30427:SF1">
    <property type="entry name" value="TRANSCRIPTIONAL ACTIVATOR PROTEIN LYSR"/>
    <property type="match status" value="1"/>
</dbReference>
<dbReference type="KEGG" id="bgz:XH91_34400"/>
<organism evidence="7 9">
    <name type="scientific">Bradyrhizobium guangzhouense</name>
    <dbReference type="NCBI Taxonomy" id="1325095"/>
    <lineage>
        <taxon>Bacteria</taxon>
        <taxon>Pseudomonadati</taxon>
        <taxon>Pseudomonadota</taxon>
        <taxon>Alphaproteobacteria</taxon>
        <taxon>Hyphomicrobiales</taxon>
        <taxon>Nitrobacteraceae</taxon>
        <taxon>Bradyrhizobium</taxon>
    </lineage>
</organism>
<evidence type="ECO:0000313" key="10">
    <source>
        <dbReference type="Proteomes" id="UP000290401"/>
    </source>
</evidence>
<evidence type="ECO:0000259" key="6">
    <source>
        <dbReference type="PROSITE" id="PS50931"/>
    </source>
</evidence>
<dbReference type="AlphaFoldDB" id="A0AAE5X850"/>
<dbReference type="GO" id="GO:0010628">
    <property type="term" value="P:positive regulation of gene expression"/>
    <property type="evidence" value="ECO:0007669"/>
    <property type="project" value="TreeGrafter"/>
</dbReference>
<evidence type="ECO:0000313" key="9">
    <source>
        <dbReference type="Proteomes" id="UP000288972"/>
    </source>
</evidence>
<keyword evidence="3" id="KW-0805">Transcription regulation</keyword>
<dbReference type="EMBL" id="RDQZ01000010">
    <property type="protein sequence ID" value="RXH13301.1"/>
    <property type="molecule type" value="Genomic_DNA"/>
</dbReference>
<geneLocation type="plasmid" evidence="7 9">
    <name>unnamed1</name>
</geneLocation>
<dbReference type="Pfam" id="PF03466">
    <property type="entry name" value="LysR_substrate"/>
    <property type="match status" value="1"/>
</dbReference>
<sequence>MARFAGVFRAPARSSNLKGELALNLQKLRALHSVIVTGSVTGAATRLHLTQPAVSRSLSALEAELGFKLFNRLGGRLVPTPQGEAFSRECERILLDIDDLTRIGKEIRANRGGRLRIVAMPQLARSLLVPALAQFSKEFPSVSISLEVRERREVERWASGLRFDVGIVMLPTQFEMLTSHSFAELVPVAVLHPDHPLAANKTILPSDLIEDRFIALDRTTLLRQIVDGMYVQAGLAANIWVEVSSAFIACQMVGAGMGVSISDPFSAALLAERDVVVRPCKTSARLNYAFVYPRHSKKTAQAVRFSEIVRSTLENLMGRFEFVQGQTIR</sequence>
<comment type="similarity">
    <text evidence="2">Belongs to the LysR transcriptional regulatory family.</text>
</comment>
<feature type="domain" description="HTH lysR-type" evidence="6">
    <location>
        <begin position="23"/>
        <end position="80"/>
    </location>
</feature>
<evidence type="ECO:0000256" key="1">
    <source>
        <dbReference type="ARBA" id="ARBA00003502"/>
    </source>
</evidence>
<comment type="function">
    <text evidence="1">NodD regulates the expression of the nodABCFE genes which encode other nodulation proteins. NodD is also a negative regulator of its own expression. Binds flavonoids as inducers.</text>
</comment>
<name>A0AAE5X850_9BRAD</name>
<dbReference type="PANTHER" id="PTHR30427">
    <property type="entry name" value="TRANSCRIPTIONAL ACTIVATOR PROTEIN LYSR"/>
    <property type="match status" value="1"/>
</dbReference>
<dbReference type="Gene3D" id="3.40.190.290">
    <property type="match status" value="1"/>
</dbReference>
<keyword evidence="7" id="KW-0614">Plasmid</keyword>
<dbReference type="InterPro" id="IPR036390">
    <property type="entry name" value="WH_DNA-bd_sf"/>
</dbReference>
<dbReference type="InterPro" id="IPR000847">
    <property type="entry name" value="LysR_HTH_N"/>
</dbReference>
<evidence type="ECO:0000256" key="3">
    <source>
        <dbReference type="ARBA" id="ARBA00023015"/>
    </source>
</evidence>
<dbReference type="EMBL" id="CP030054">
    <property type="protein sequence ID" value="QAU50550.1"/>
    <property type="molecule type" value="Genomic_DNA"/>
</dbReference>
<keyword evidence="10" id="KW-1185">Reference proteome</keyword>
<evidence type="ECO:0000313" key="7">
    <source>
        <dbReference type="EMBL" id="QAU50550.1"/>
    </source>
</evidence>
<dbReference type="InterPro" id="IPR005119">
    <property type="entry name" value="LysR_subst-bd"/>
</dbReference>
<evidence type="ECO:0000256" key="4">
    <source>
        <dbReference type="ARBA" id="ARBA00023125"/>
    </source>
</evidence>
<dbReference type="SUPFAM" id="SSF53850">
    <property type="entry name" value="Periplasmic binding protein-like II"/>
    <property type="match status" value="1"/>
</dbReference>
<reference evidence="8 10" key="2">
    <citation type="submission" date="2018-10" db="EMBL/GenBank/DDBJ databases">
        <title>Bradyrhizobium sp. nov., effective nodules isolated from peanut in China.</title>
        <authorList>
            <person name="Li Y."/>
        </authorList>
    </citation>
    <scope>NUCLEOTIDE SEQUENCE [LARGE SCALE GENOMIC DNA]</scope>
    <source>
        <strain evidence="8 10">CCBAU 53426</strain>
    </source>
</reference>
<dbReference type="Proteomes" id="UP000288972">
    <property type="component" value="Plasmid unnamed1"/>
</dbReference>
<dbReference type="Gene3D" id="1.10.10.10">
    <property type="entry name" value="Winged helix-like DNA-binding domain superfamily/Winged helix DNA-binding domain"/>
    <property type="match status" value="1"/>
</dbReference>
<dbReference type="GO" id="GO:0043565">
    <property type="term" value="F:sequence-specific DNA binding"/>
    <property type="evidence" value="ECO:0007669"/>
    <property type="project" value="TreeGrafter"/>
</dbReference>
<dbReference type="Pfam" id="PF00126">
    <property type="entry name" value="HTH_1"/>
    <property type="match status" value="1"/>
</dbReference>
<gene>
    <name evidence="8" type="ORF">EAS56_14855</name>
    <name evidence="7" type="ORF">XH91_34400</name>
</gene>
<reference evidence="7 9" key="1">
    <citation type="submission" date="2018-06" db="EMBL/GenBank/DDBJ databases">
        <title>Comparative genomics of rhizobia nodulating Arachis hypogaea in China.</title>
        <authorList>
            <person name="Li Y."/>
        </authorList>
    </citation>
    <scope>NUCLEOTIDE SEQUENCE [LARGE SCALE GENOMIC DNA]</scope>
    <source>
        <strain evidence="7 9">CCBAU 51670</strain>
        <plasmid evidence="7 9">unnamed1</plasmid>
    </source>
</reference>
<accession>A0AAE5X850</accession>